<dbReference type="STRING" id="4577.A0A1D6N5E4"/>
<protein>
    <recommendedName>
        <fullName evidence="2">Methyltransferase</fullName>
        <ecNumber evidence="2">2.1.1.-</ecNumber>
    </recommendedName>
</protein>
<sequence>MTPFWIDGSKVGVYGKPAIEDFEADDAHCKRVISKSYVNGMGIDWSKVRNVMDMRAVYGGFAAALWDKKVWVMHIVPIDSADTLAIIYERGLFGYVP</sequence>
<dbReference type="GO" id="GO:0016020">
    <property type="term" value="C:membrane"/>
    <property type="evidence" value="ECO:0007669"/>
    <property type="project" value="UniProtKB-SubCell"/>
</dbReference>
<dbReference type="PANTHER" id="PTHR10108:SF1164">
    <property type="entry name" value="OS01G0883900 PROTEIN"/>
    <property type="match status" value="1"/>
</dbReference>
<dbReference type="AlphaFoldDB" id="A0A1D6N5E4"/>
<dbReference type="GO" id="GO:0032259">
    <property type="term" value="P:methylation"/>
    <property type="evidence" value="ECO:0007669"/>
    <property type="project" value="UniProtKB-KW"/>
</dbReference>
<keyword evidence="2" id="KW-0808">Transferase</keyword>
<dbReference type="EC" id="2.1.1.-" evidence="2"/>
<name>A0A1D6N5E4_MAIZE</name>
<evidence type="ECO:0000313" key="3">
    <source>
        <dbReference type="EMBL" id="ONM35852.1"/>
    </source>
</evidence>
<dbReference type="eggNOG" id="ENOG502QQH0">
    <property type="taxonomic scope" value="Eukaryota"/>
</dbReference>
<evidence type="ECO:0000256" key="1">
    <source>
        <dbReference type="ARBA" id="ARBA00022603"/>
    </source>
</evidence>
<keyword evidence="1 2" id="KW-0489">Methyltransferase</keyword>
<keyword evidence="2" id="KW-0735">Signal-anchor</keyword>
<dbReference type="PaxDb" id="4577-GRMZM2G144602_P01"/>
<gene>
    <name evidence="3" type="ORF">ZEAMMB73_Zm00001d042610</name>
</gene>
<dbReference type="EMBL" id="CM007649">
    <property type="protein sequence ID" value="ONM35852.1"/>
    <property type="molecule type" value="Genomic_DNA"/>
</dbReference>
<keyword evidence="2" id="KW-0812">Transmembrane</keyword>
<reference evidence="3" key="1">
    <citation type="submission" date="2015-12" db="EMBL/GenBank/DDBJ databases">
        <title>Update maize B73 reference genome by single molecule sequencing technologies.</title>
        <authorList>
            <consortium name="Maize Genome Sequencing Project"/>
            <person name="Ware D."/>
        </authorList>
    </citation>
    <scope>NUCLEOTIDE SEQUENCE [LARGE SCALE GENOMIC DNA]</scope>
    <source>
        <tissue evidence="3">Seedling</tissue>
    </source>
</reference>
<accession>A0A1D6N5E4</accession>
<dbReference type="PANTHER" id="PTHR10108">
    <property type="entry name" value="SAM-DEPENDENT METHYLTRANSFERASE"/>
    <property type="match status" value="1"/>
</dbReference>
<comment type="subcellular location">
    <subcellularLocation>
        <location evidence="2">Membrane</location>
        <topology evidence="2">Single-pass type II membrane protein</topology>
    </subcellularLocation>
</comment>
<comment type="similarity">
    <text evidence="2">Belongs to the methyltransferase superfamily.</text>
</comment>
<dbReference type="GO" id="GO:0008168">
    <property type="term" value="F:methyltransferase activity"/>
    <property type="evidence" value="ECO:0007669"/>
    <property type="project" value="UniProtKB-UniRule"/>
</dbReference>
<dbReference type="OMA" id="MHIVPID"/>
<dbReference type="Pfam" id="PF03141">
    <property type="entry name" value="Methyltransf_29"/>
    <property type="match status" value="1"/>
</dbReference>
<organism evidence="3">
    <name type="scientific">Zea mays</name>
    <name type="common">Maize</name>
    <dbReference type="NCBI Taxonomy" id="4577"/>
    <lineage>
        <taxon>Eukaryota</taxon>
        <taxon>Viridiplantae</taxon>
        <taxon>Streptophyta</taxon>
        <taxon>Embryophyta</taxon>
        <taxon>Tracheophyta</taxon>
        <taxon>Spermatophyta</taxon>
        <taxon>Magnoliopsida</taxon>
        <taxon>Liliopsida</taxon>
        <taxon>Poales</taxon>
        <taxon>Poaceae</taxon>
        <taxon>PACMAD clade</taxon>
        <taxon>Panicoideae</taxon>
        <taxon>Andropogonodae</taxon>
        <taxon>Andropogoneae</taxon>
        <taxon>Tripsacinae</taxon>
        <taxon>Zea</taxon>
    </lineage>
</organism>
<dbReference type="InterPro" id="IPR004159">
    <property type="entry name" value="Put_SAM_MeTrfase"/>
</dbReference>
<proteinExistence type="inferred from homology"/>
<keyword evidence="2" id="KW-0325">Glycoprotein</keyword>
<dbReference type="InParanoid" id="A0A1D6N5E4"/>
<evidence type="ECO:0000256" key="2">
    <source>
        <dbReference type="RuleBase" id="RU366043"/>
    </source>
</evidence>